<evidence type="ECO:0000256" key="5">
    <source>
        <dbReference type="ARBA" id="ARBA00022475"/>
    </source>
</evidence>
<keyword evidence="8 17" id="KW-0732">Signal</keyword>
<dbReference type="GO" id="GO:0004089">
    <property type="term" value="F:carbonate dehydratase activity"/>
    <property type="evidence" value="ECO:0007669"/>
    <property type="project" value="UniProtKB-UniRule"/>
</dbReference>
<evidence type="ECO:0000259" key="18">
    <source>
        <dbReference type="PROSITE" id="PS51144"/>
    </source>
</evidence>
<dbReference type="AlphaFoldDB" id="A0A8T0ABI7"/>
<evidence type="ECO:0000256" key="4">
    <source>
        <dbReference type="ARBA" id="ARBA00011736"/>
    </source>
</evidence>
<gene>
    <name evidence="19" type="ORF">HF521_013448</name>
</gene>
<accession>A0A8T0ABI7</accession>
<comment type="cofactor">
    <cofactor evidence="1 17">
        <name>Zn(2+)</name>
        <dbReference type="ChEBI" id="CHEBI:29105"/>
    </cofactor>
</comment>
<comment type="caution">
    <text evidence="19">The sequence shown here is derived from an EMBL/GenBank/DDBJ whole genome shotgun (WGS) entry which is preliminary data.</text>
</comment>
<keyword evidence="6" id="KW-0336">GPI-anchor</keyword>
<dbReference type="PANTHER" id="PTHR18952">
    <property type="entry name" value="CARBONIC ANHYDRASE"/>
    <property type="match status" value="1"/>
</dbReference>
<evidence type="ECO:0000313" key="19">
    <source>
        <dbReference type="EMBL" id="KAF7688641.1"/>
    </source>
</evidence>
<comment type="function">
    <text evidence="15">Catalyzes the reversible hydration of carbon dioxide into bicarbonate and protons and thus is essential to maintaining intracellular and extracellular pH. May stimulate the sodium/bicarbonate transporter activity of SLC4A4 that acts in pH homeostasis. It is essential for acid overload removal from the retina and retina epithelium, and acid release in the choriocapillaris in the choroid.</text>
</comment>
<keyword evidence="5" id="KW-1003">Cell membrane</keyword>
<feature type="domain" description="Alpha-carbonic anhydrase" evidence="18">
    <location>
        <begin position="20"/>
        <end position="280"/>
    </location>
</feature>
<evidence type="ECO:0000256" key="7">
    <source>
        <dbReference type="ARBA" id="ARBA00022723"/>
    </source>
</evidence>
<dbReference type="Gene3D" id="3.10.200.10">
    <property type="entry name" value="Alpha carbonic anhydrase"/>
    <property type="match status" value="1"/>
</dbReference>
<comment type="similarity">
    <text evidence="3 17">Belongs to the alpha-carbonic anhydrase family.</text>
</comment>
<dbReference type="EC" id="4.2.1.1" evidence="17"/>
<evidence type="ECO:0000256" key="16">
    <source>
        <dbReference type="ARBA" id="ARBA00049061"/>
    </source>
</evidence>
<dbReference type="InterPro" id="IPR001148">
    <property type="entry name" value="CA_dom"/>
</dbReference>
<keyword evidence="20" id="KW-1185">Reference proteome</keyword>
<dbReference type="GO" id="GO:0008270">
    <property type="term" value="F:zinc ion binding"/>
    <property type="evidence" value="ECO:0007669"/>
    <property type="project" value="UniProtKB-UniRule"/>
</dbReference>
<keyword evidence="13 17" id="KW-0456">Lyase</keyword>
<keyword evidence="14" id="KW-0449">Lipoprotein</keyword>
<evidence type="ECO:0000313" key="20">
    <source>
        <dbReference type="Proteomes" id="UP000606274"/>
    </source>
</evidence>
<evidence type="ECO:0000256" key="1">
    <source>
        <dbReference type="ARBA" id="ARBA00001947"/>
    </source>
</evidence>
<dbReference type="InterPro" id="IPR036398">
    <property type="entry name" value="CA_dom_sf"/>
</dbReference>
<evidence type="ECO:0000256" key="2">
    <source>
        <dbReference type="ARBA" id="ARBA00004609"/>
    </source>
</evidence>
<keyword evidence="10" id="KW-0472">Membrane</keyword>
<comment type="subcellular location">
    <subcellularLocation>
        <location evidence="2">Cell membrane</location>
        <topology evidence="2">Lipid-anchor</topology>
        <topology evidence="2">GPI-anchor</topology>
    </subcellularLocation>
</comment>
<evidence type="ECO:0000256" key="8">
    <source>
        <dbReference type="ARBA" id="ARBA00022729"/>
    </source>
</evidence>
<evidence type="ECO:0000256" key="12">
    <source>
        <dbReference type="ARBA" id="ARBA00023180"/>
    </source>
</evidence>
<evidence type="ECO:0000256" key="15">
    <source>
        <dbReference type="ARBA" id="ARBA00045603"/>
    </source>
</evidence>
<keyword evidence="11" id="KW-1015">Disulfide bond</keyword>
<keyword evidence="12" id="KW-0325">Glycoprotein</keyword>
<comment type="catalytic activity">
    <reaction evidence="16">
        <text>hydrogencarbonate + H(+) = CO2 + H2O</text>
        <dbReference type="Rhea" id="RHEA:10748"/>
        <dbReference type="ChEBI" id="CHEBI:15377"/>
        <dbReference type="ChEBI" id="CHEBI:15378"/>
        <dbReference type="ChEBI" id="CHEBI:16526"/>
        <dbReference type="ChEBI" id="CHEBI:17544"/>
        <dbReference type="EC" id="4.2.1.1"/>
    </reaction>
    <physiologicalReaction direction="left-to-right" evidence="16">
        <dbReference type="Rhea" id="RHEA:10749"/>
    </physiologicalReaction>
    <physiologicalReaction direction="right-to-left" evidence="16">
        <dbReference type="Rhea" id="RHEA:10750"/>
    </physiologicalReaction>
</comment>
<dbReference type="GO" id="GO:0005886">
    <property type="term" value="C:plasma membrane"/>
    <property type="evidence" value="ECO:0007669"/>
    <property type="project" value="UniProtKB-SubCell"/>
</dbReference>
<evidence type="ECO:0000256" key="11">
    <source>
        <dbReference type="ARBA" id="ARBA00023157"/>
    </source>
</evidence>
<dbReference type="PANTHER" id="PTHR18952:SF95">
    <property type="entry name" value="CARBONIC ANHYDRASE 4"/>
    <property type="match status" value="1"/>
</dbReference>
<evidence type="ECO:0000256" key="14">
    <source>
        <dbReference type="ARBA" id="ARBA00023288"/>
    </source>
</evidence>
<dbReference type="PROSITE" id="PS00162">
    <property type="entry name" value="ALPHA_CA_1"/>
    <property type="match status" value="1"/>
</dbReference>
<dbReference type="OrthoDB" id="429145at2759"/>
<keyword evidence="9 17" id="KW-0862">Zinc</keyword>
<dbReference type="SUPFAM" id="SSF51069">
    <property type="entry name" value="Carbonic anhydrase"/>
    <property type="match status" value="1"/>
</dbReference>
<dbReference type="Proteomes" id="UP000606274">
    <property type="component" value="Unassembled WGS sequence"/>
</dbReference>
<evidence type="ECO:0000256" key="17">
    <source>
        <dbReference type="RuleBase" id="RU367011"/>
    </source>
</evidence>
<dbReference type="PROSITE" id="PS51144">
    <property type="entry name" value="ALPHA_CA_2"/>
    <property type="match status" value="1"/>
</dbReference>
<dbReference type="EMBL" id="JABFDY010000025">
    <property type="protein sequence ID" value="KAF7688641.1"/>
    <property type="molecule type" value="Genomic_DNA"/>
</dbReference>
<name>A0A8T0ABI7_SILME</name>
<evidence type="ECO:0000256" key="9">
    <source>
        <dbReference type="ARBA" id="ARBA00022833"/>
    </source>
</evidence>
<proteinExistence type="inferred from homology"/>
<comment type="subunit">
    <text evidence="4">Interacts with SLC4A4.</text>
</comment>
<comment type="function">
    <text evidence="17">Reversible hydration of carbon dioxide.</text>
</comment>
<feature type="signal peptide" evidence="17">
    <location>
        <begin position="1"/>
        <end position="19"/>
    </location>
</feature>
<dbReference type="SMART" id="SM01057">
    <property type="entry name" value="Carb_anhydrase"/>
    <property type="match status" value="1"/>
</dbReference>
<evidence type="ECO:0000256" key="13">
    <source>
        <dbReference type="ARBA" id="ARBA00023239"/>
    </source>
</evidence>
<reference evidence="19" key="1">
    <citation type="submission" date="2020-08" db="EMBL/GenBank/DDBJ databases">
        <title>Chromosome-level assembly of Southern catfish (Silurus meridionalis) provides insights into visual adaptation to the nocturnal and benthic lifestyles.</title>
        <authorList>
            <person name="Zhang Y."/>
            <person name="Wang D."/>
            <person name="Peng Z."/>
        </authorList>
    </citation>
    <scope>NUCLEOTIDE SEQUENCE</scope>
    <source>
        <strain evidence="19">SWU-2019-XX</strain>
        <tissue evidence="19">Muscle</tissue>
    </source>
</reference>
<dbReference type="GO" id="GO:0098552">
    <property type="term" value="C:side of membrane"/>
    <property type="evidence" value="ECO:0007669"/>
    <property type="project" value="UniProtKB-KW"/>
</dbReference>
<dbReference type="InterPro" id="IPR023561">
    <property type="entry name" value="Carbonic_anhydrase_a-class"/>
</dbReference>
<evidence type="ECO:0000256" key="6">
    <source>
        <dbReference type="ARBA" id="ARBA00022622"/>
    </source>
</evidence>
<sequence>MTRLFLYYFLALVLKCCVSEDWCYQSQMSCEQPCKGPVVWNEVNESCGGNRQSPINIVSKKTVQSSSLTEFRFTGYNEIFTSRLKNTGQTVSLDIPLGASVSGGNLSQTYNAVQLQFHWGNSGSPGSEHTIDGEQYPMELHIVHIKDTYISVEEALSDPKGQASLGFFFEESETENKEYSAFIEALAQVQDAESQADVLISLNNLILQQSKLKAYYRYEGSQTTPGCSESVIWTVFMQPIPLSKDQLAVFSSLKFKDGNPMVDNFRPVQPRKGRVVYRSNSGTTVAMINFTLVWLCVSTALSSYQIY</sequence>
<protein>
    <recommendedName>
        <fullName evidence="17">Carbonic anhydrase</fullName>
        <ecNumber evidence="17">4.2.1.1</ecNumber>
    </recommendedName>
</protein>
<dbReference type="InterPro" id="IPR018338">
    <property type="entry name" value="Carbonic_anhydrase_a-class_CS"/>
</dbReference>
<dbReference type="InterPro" id="IPR041874">
    <property type="entry name" value="CA4/CA15"/>
</dbReference>
<keyword evidence="7 17" id="KW-0479">Metal-binding</keyword>
<organism evidence="19 20">
    <name type="scientific">Silurus meridionalis</name>
    <name type="common">Southern catfish</name>
    <name type="synonym">Silurus soldatovi meridionalis</name>
    <dbReference type="NCBI Taxonomy" id="175797"/>
    <lineage>
        <taxon>Eukaryota</taxon>
        <taxon>Metazoa</taxon>
        <taxon>Chordata</taxon>
        <taxon>Craniata</taxon>
        <taxon>Vertebrata</taxon>
        <taxon>Euteleostomi</taxon>
        <taxon>Actinopterygii</taxon>
        <taxon>Neopterygii</taxon>
        <taxon>Teleostei</taxon>
        <taxon>Ostariophysi</taxon>
        <taxon>Siluriformes</taxon>
        <taxon>Siluridae</taxon>
        <taxon>Silurus</taxon>
    </lineage>
</organism>
<feature type="chain" id="PRO_5035967124" description="Carbonic anhydrase" evidence="17">
    <location>
        <begin position="20"/>
        <end position="307"/>
    </location>
</feature>
<dbReference type="CDD" id="cd03117">
    <property type="entry name" value="alpha_CA_IV_XV_like"/>
    <property type="match status" value="1"/>
</dbReference>
<dbReference type="FunFam" id="3.10.200.10:FF:000003">
    <property type="entry name" value="Carbonic anhydrase 12"/>
    <property type="match status" value="1"/>
</dbReference>
<evidence type="ECO:0000256" key="10">
    <source>
        <dbReference type="ARBA" id="ARBA00023136"/>
    </source>
</evidence>
<dbReference type="Pfam" id="PF00194">
    <property type="entry name" value="Carb_anhydrase"/>
    <property type="match status" value="1"/>
</dbReference>
<evidence type="ECO:0000256" key="3">
    <source>
        <dbReference type="ARBA" id="ARBA00010718"/>
    </source>
</evidence>